<dbReference type="InterPro" id="IPR002197">
    <property type="entry name" value="HTH_Fis"/>
</dbReference>
<dbReference type="SUPFAM" id="SSF52172">
    <property type="entry name" value="CheY-like"/>
    <property type="match status" value="1"/>
</dbReference>
<keyword evidence="3" id="KW-0805">Transcription regulation</keyword>
<dbReference type="PROSITE" id="PS00688">
    <property type="entry name" value="SIGMA54_INTERACT_3"/>
    <property type="match status" value="1"/>
</dbReference>
<evidence type="ECO:0000256" key="5">
    <source>
        <dbReference type="ARBA" id="ARBA00023163"/>
    </source>
</evidence>
<keyword evidence="1" id="KW-0547">Nucleotide-binding</keyword>
<evidence type="ECO:0000259" key="7">
    <source>
        <dbReference type="PROSITE" id="PS50045"/>
    </source>
</evidence>
<dbReference type="PRINTS" id="PR01590">
    <property type="entry name" value="HTHFIS"/>
</dbReference>
<evidence type="ECO:0000256" key="3">
    <source>
        <dbReference type="ARBA" id="ARBA00023015"/>
    </source>
</evidence>
<reference evidence="10" key="1">
    <citation type="journal article" date="2019" name="Int. J. Syst. Evol. Microbiol.">
        <title>The Global Catalogue of Microorganisms (GCM) 10K type strain sequencing project: providing services to taxonomists for standard genome sequencing and annotation.</title>
        <authorList>
            <consortium name="The Broad Institute Genomics Platform"/>
            <consortium name="The Broad Institute Genome Sequencing Center for Infectious Disease"/>
            <person name="Wu L."/>
            <person name="Ma J."/>
        </authorList>
    </citation>
    <scope>NUCLEOTIDE SEQUENCE [LARGE SCALE GENOMIC DNA]</scope>
    <source>
        <strain evidence="10">JCM 31920</strain>
    </source>
</reference>
<keyword evidence="2" id="KW-0067">ATP-binding</keyword>
<keyword evidence="5" id="KW-0804">Transcription</keyword>
<feature type="modified residue" description="4-aspartylphosphate" evidence="6">
    <location>
        <position position="57"/>
    </location>
</feature>
<dbReference type="PANTHER" id="PTHR32071:SF81">
    <property type="entry name" value="PROPIONATE CATABOLISM OPERON REGULATORY PROTEIN"/>
    <property type="match status" value="1"/>
</dbReference>
<proteinExistence type="predicted"/>
<dbReference type="InterPro" id="IPR009057">
    <property type="entry name" value="Homeodomain-like_sf"/>
</dbReference>
<evidence type="ECO:0000313" key="10">
    <source>
        <dbReference type="Proteomes" id="UP001501508"/>
    </source>
</evidence>
<protein>
    <submittedName>
        <fullName evidence="9">Sigma-54 dependent transcriptional regulator</fullName>
    </submittedName>
</protein>
<keyword evidence="10" id="KW-1185">Reference proteome</keyword>
<dbReference type="InterPro" id="IPR058031">
    <property type="entry name" value="AAA_lid_NorR"/>
</dbReference>
<dbReference type="SUPFAM" id="SSF46689">
    <property type="entry name" value="Homeodomain-like"/>
    <property type="match status" value="1"/>
</dbReference>
<dbReference type="PROSITE" id="PS50045">
    <property type="entry name" value="SIGMA54_INTERACT_4"/>
    <property type="match status" value="1"/>
</dbReference>
<dbReference type="InterPro" id="IPR025944">
    <property type="entry name" value="Sigma_54_int_dom_CS"/>
</dbReference>
<name>A0ABP8M993_9BACT</name>
<sequence length="462" mass="52409">MANLLLLEDDKTFSTIINGFLTKHGHQLVLCPNIESAIQAFRESISSKNYFDALLLDYHLPDGNAMDFIKAVRAELERRPEAQFPPSIMMTSFNDIRTAVHALRSGILDYITKPVHHEELLQTLKEALSRNQGTQQQPAAKAKKAPNIPEFFQGKGEAAEKLYKYVDLVGPTELSVIIQGESGSGKEHIARTIHNLSPRRNSPFVAIDCGALSNELATSEFFGYKKGAFTGAIQDKIGQFEMANGGTLFLDEIGNLSYEIQIKLLRVIQERVLVPVGGLQPVKIDVRIIAATNYDLLNGAQSGEFREDLYHRLNEFKIYVPPLRERTEDLNSFIRYFIEKTNYELDKNITNFSPELMSMLYKYDWPGNLRELGNVIKRLILLTPEGSTASVEALPEDMRYSIVKTAPQKANPANLKKLQEEHEKEMITNVLHQVRFNKSKAAKILQIDRKTLYYKLEKYQIS</sequence>
<dbReference type="SUPFAM" id="SSF52540">
    <property type="entry name" value="P-loop containing nucleoside triphosphate hydrolases"/>
    <property type="match status" value="1"/>
</dbReference>
<dbReference type="SMART" id="SM00448">
    <property type="entry name" value="REC"/>
    <property type="match status" value="1"/>
</dbReference>
<evidence type="ECO:0000313" key="9">
    <source>
        <dbReference type="EMBL" id="GAA4446789.1"/>
    </source>
</evidence>
<dbReference type="Pfam" id="PF25601">
    <property type="entry name" value="AAA_lid_14"/>
    <property type="match status" value="1"/>
</dbReference>
<dbReference type="CDD" id="cd00009">
    <property type="entry name" value="AAA"/>
    <property type="match status" value="1"/>
</dbReference>
<dbReference type="Gene3D" id="3.40.50.300">
    <property type="entry name" value="P-loop containing nucleotide triphosphate hydrolases"/>
    <property type="match status" value="1"/>
</dbReference>
<dbReference type="Pfam" id="PF02954">
    <property type="entry name" value="HTH_8"/>
    <property type="match status" value="1"/>
</dbReference>
<dbReference type="PROSITE" id="PS00676">
    <property type="entry name" value="SIGMA54_INTERACT_2"/>
    <property type="match status" value="1"/>
</dbReference>
<organism evidence="9 10">
    <name type="scientific">Ravibacter arvi</name>
    <dbReference type="NCBI Taxonomy" id="2051041"/>
    <lineage>
        <taxon>Bacteria</taxon>
        <taxon>Pseudomonadati</taxon>
        <taxon>Bacteroidota</taxon>
        <taxon>Cytophagia</taxon>
        <taxon>Cytophagales</taxon>
        <taxon>Spirosomataceae</taxon>
        <taxon>Ravibacter</taxon>
    </lineage>
</organism>
<keyword evidence="6" id="KW-0597">Phosphoprotein</keyword>
<dbReference type="Pfam" id="PF00158">
    <property type="entry name" value="Sigma54_activat"/>
    <property type="match status" value="1"/>
</dbReference>
<dbReference type="InterPro" id="IPR027417">
    <property type="entry name" value="P-loop_NTPase"/>
</dbReference>
<dbReference type="Proteomes" id="UP001501508">
    <property type="component" value="Unassembled WGS sequence"/>
</dbReference>
<feature type="domain" description="Response regulatory" evidence="8">
    <location>
        <begin position="3"/>
        <end position="128"/>
    </location>
</feature>
<accession>A0ABP8M993</accession>
<dbReference type="PROSITE" id="PS50110">
    <property type="entry name" value="RESPONSE_REGULATORY"/>
    <property type="match status" value="1"/>
</dbReference>
<dbReference type="InterPro" id="IPR003593">
    <property type="entry name" value="AAA+_ATPase"/>
</dbReference>
<dbReference type="PROSITE" id="PS00675">
    <property type="entry name" value="SIGMA54_INTERACT_1"/>
    <property type="match status" value="1"/>
</dbReference>
<evidence type="ECO:0000259" key="8">
    <source>
        <dbReference type="PROSITE" id="PS50110"/>
    </source>
</evidence>
<evidence type="ECO:0000256" key="1">
    <source>
        <dbReference type="ARBA" id="ARBA00022741"/>
    </source>
</evidence>
<dbReference type="CDD" id="cd00156">
    <property type="entry name" value="REC"/>
    <property type="match status" value="1"/>
</dbReference>
<evidence type="ECO:0000256" key="2">
    <source>
        <dbReference type="ARBA" id="ARBA00022840"/>
    </source>
</evidence>
<evidence type="ECO:0000256" key="6">
    <source>
        <dbReference type="PROSITE-ProRule" id="PRU00169"/>
    </source>
</evidence>
<dbReference type="Pfam" id="PF00072">
    <property type="entry name" value="Response_reg"/>
    <property type="match status" value="1"/>
</dbReference>
<keyword evidence="4" id="KW-0238">DNA-binding</keyword>
<dbReference type="SMART" id="SM00382">
    <property type="entry name" value="AAA"/>
    <property type="match status" value="1"/>
</dbReference>
<dbReference type="PANTHER" id="PTHR32071">
    <property type="entry name" value="TRANSCRIPTIONAL REGULATORY PROTEIN"/>
    <property type="match status" value="1"/>
</dbReference>
<dbReference type="EMBL" id="BAABEY010000036">
    <property type="protein sequence ID" value="GAA4446789.1"/>
    <property type="molecule type" value="Genomic_DNA"/>
</dbReference>
<dbReference type="InterPro" id="IPR001789">
    <property type="entry name" value="Sig_transdc_resp-reg_receiver"/>
</dbReference>
<dbReference type="Gene3D" id="1.10.8.60">
    <property type="match status" value="1"/>
</dbReference>
<comment type="caution">
    <text evidence="9">The sequence shown here is derived from an EMBL/GenBank/DDBJ whole genome shotgun (WGS) entry which is preliminary data.</text>
</comment>
<gene>
    <name evidence="9" type="ORF">GCM10023091_40600</name>
</gene>
<feature type="domain" description="Sigma-54 factor interaction" evidence="7">
    <location>
        <begin position="152"/>
        <end position="381"/>
    </location>
</feature>
<dbReference type="InterPro" id="IPR011006">
    <property type="entry name" value="CheY-like_superfamily"/>
</dbReference>
<evidence type="ECO:0000256" key="4">
    <source>
        <dbReference type="ARBA" id="ARBA00023125"/>
    </source>
</evidence>
<dbReference type="InterPro" id="IPR002078">
    <property type="entry name" value="Sigma_54_int"/>
</dbReference>
<dbReference type="Gene3D" id="1.10.10.60">
    <property type="entry name" value="Homeodomain-like"/>
    <property type="match status" value="1"/>
</dbReference>
<dbReference type="InterPro" id="IPR025662">
    <property type="entry name" value="Sigma_54_int_dom_ATP-bd_1"/>
</dbReference>
<dbReference type="RefSeq" id="WP_345032621.1">
    <property type="nucleotide sequence ID" value="NZ_BAABEY010000036.1"/>
</dbReference>
<dbReference type="InterPro" id="IPR025943">
    <property type="entry name" value="Sigma_54_int_dom_ATP-bd_2"/>
</dbReference>
<dbReference type="Gene3D" id="3.40.50.2300">
    <property type="match status" value="1"/>
</dbReference>